<dbReference type="PIRSF" id="PIRSF003113">
    <property type="entry name" value="BolA"/>
    <property type="match status" value="1"/>
</dbReference>
<feature type="compositionally biased region" description="Basic and acidic residues" evidence="2">
    <location>
        <begin position="1"/>
        <end position="11"/>
    </location>
</feature>
<gene>
    <name evidence="3" type="ORF">J2R99_001758</name>
</gene>
<comment type="similarity">
    <text evidence="1">Belongs to the BolA/IbaG family.</text>
</comment>
<dbReference type="Gene3D" id="3.30.300.90">
    <property type="entry name" value="BolA-like"/>
    <property type="match status" value="1"/>
</dbReference>
<proteinExistence type="inferred from homology"/>
<evidence type="ECO:0000256" key="1">
    <source>
        <dbReference type="RuleBase" id="RU003860"/>
    </source>
</evidence>
<dbReference type="PANTHER" id="PTHR46230">
    <property type="match status" value="1"/>
</dbReference>
<dbReference type="RefSeq" id="WP_307154060.1">
    <property type="nucleotide sequence ID" value="NZ_JAUSUK010000001.1"/>
</dbReference>
<keyword evidence="4" id="KW-1185">Reference proteome</keyword>
<organism evidence="3 4">
    <name type="scientific">Rhodopseudomonas julia</name>
    <dbReference type="NCBI Taxonomy" id="200617"/>
    <lineage>
        <taxon>Bacteria</taxon>
        <taxon>Pseudomonadati</taxon>
        <taxon>Pseudomonadota</taxon>
        <taxon>Alphaproteobacteria</taxon>
        <taxon>Hyphomicrobiales</taxon>
        <taxon>Nitrobacteraceae</taxon>
        <taxon>Rhodopseudomonas</taxon>
    </lineage>
</organism>
<reference evidence="3 4" key="1">
    <citation type="submission" date="2023-07" db="EMBL/GenBank/DDBJ databases">
        <title>Genomic Encyclopedia of Type Strains, Phase IV (KMG-IV): sequencing the most valuable type-strain genomes for metagenomic binning, comparative biology and taxonomic classification.</title>
        <authorList>
            <person name="Goeker M."/>
        </authorList>
    </citation>
    <scope>NUCLEOTIDE SEQUENCE [LARGE SCALE GENOMIC DNA]</scope>
    <source>
        <strain evidence="3 4">DSM 11549</strain>
    </source>
</reference>
<feature type="region of interest" description="Disordered" evidence="2">
    <location>
        <begin position="1"/>
        <end position="39"/>
    </location>
</feature>
<comment type="caution">
    <text evidence="3">The sequence shown here is derived from an EMBL/GenBank/DDBJ whole genome shotgun (WGS) entry which is preliminary data.</text>
</comment>
<evidence type="ECO:0000313" key="3">
    <source>
        <dbReference type="EMBL" id="MDQ0325909.1"/>
    </source>
</evidence>
<dbReference type="InterPro" id="IPR002634">
    <property type="entry name" value="BolA"/>
</dbReference>
<dbReference type="Pfam" id="PF01722">
    <property type="entry name" value="BolA"/>
    <property type="match status" value="1"/>
</dbReference>
<sequence length="91" mass="10147">MSVRENMEDKLNGALSPEELTITDESHLHAGHGGAHPEGESHFRIHIVSAAFEGKSRVERHRMINEILVEELKNRVHALAVRAYAPSEGSR</sequence>
<dbReference type="SUPFAM" id="SSF82657">
    <property type="entry name" value="BolA-like"/>
    <property type="match status" value="1"/>
</dbReference>
<protein>
    <submittedName>
        <fullName evidence="3">BolA protein</fullName>
    </submittedName>
</protein>
<dbReference type="InterPro" id="IPR036065">
    <property type="entry name" value="BolA-like_sf"/>
</dbReference>
<dbReference type="PANTHER" id="PTHR46230:SF7">
    <property type="entry name" value="BOLA-LIKE PROTEIN 1"/>
    <property type="match status" value="1"/>
</dbReference>
<accession>A0ABU0C5X2</accession>
<dbReference type="Proteomes" id="UP001230253">
    <property type="component" value="Unassembled WGS sequence"/>
</dbReference>
<evidence type="ECO:0000256" key="2">
    <source>
        <dbReference type="SAM" id="MobiDB-lite"/>
    </source>
</evidence>
<name>A0ABU0C5X2_9BRAD</name>
<evidence type="ECO:0000313" key="4">
    <source>
        <dbReference type="Proteomes" id="UP001230253"/>
    </source>
</evidence>
<dbReference type="EMBL" id="JAUSUK010000001">
    <property type="protein sequence ID" value="MDQ0325909.1"/>
    <property type="molecule type" value="Genomic_DNA"/>
</dbReference>